<feature type="compositionally biased region" description="Pro residues" evidence="1">
    <location>
        <begin position="143"/>
        <end position="155"/>
    </location>
</feature>
<dbReference type="EMBL" id="QGKW02001988">
    <property type="protein sequence ID" value="KAF2552636.1"/>
    <property type="molecule type" value="Genomic_DNA"/>
</dbReference>
<dbReference type="Proteomes" id="UP000712281">
    <property type="component" value="Unassembled WGS sequence"/>
</dbReference>
<organism evidence="2 3">
    <name type="scientific">Brassica cretica</name>
    <name type="common">Mustard</name>
    <dbReference type="NCBI Taxonomy" id="69181"/>
    <lineage>
        <taxon>Eukaryota</taxon>
        <taxon>Viridiplantae</taxon>
        <taxon>Streptophyta</taxon>
        <taxon>Embryophyta</taxon>
        <taxon>Tracheophyta</taxon>
        <taxon>Spermatophyta</taxon>
        <taxon>Magnoliopsida</taxon>
        <taxon>eudicotyledons</taxon>
        <taxon>Gunneridae</taxon>
        <taxon>Pentapetalae</taxon>
        <taxon>rosids</taxon>
        <taxon>malvids</taxon>
        <taxon>Brassicales</taxon>
        <taxon>Brassicaceae</taxon>
        <taxon>Brassiceae</taxon>
        <taxon>Brassica</taxon>
    </lineage>
</organism>
<evidence type="ECO:0000256" key="1">
    <source>
        <dbReference type="SAM" id="MobiDB-lite"/>
    </source>
</evidence>
<gene>
    <name evidence="2" type="ORF">F2Q68_00034570</name>
</gene>
<protein>
    <submittedName>
        <fullName evidence="2">Uncharacterized protein</fullName>
    </submittedName>
</protein>
<reference evidence="2" key="1">
    <citation type="submission" date="2019-12" db="EMBL/GenBank/DDBJ databases">
        <title>Genome sequencing and annotation of Brassica cretica.</title>
        <authorList>
            <person name="Studholme D.J."/>
            <person name="Sarris P.F."/>
        </authorList>
    </citation>
    <scope>NUCLEOTIDE SEQUENCE</scope>
    <source>
        <strain evidence="2">PFS-001/15</strain>
        <tissue evidence="2">Leaf</tissue>
    </source>
</reference>
<accession>A0A8S9H695</accession>
<proteinExistence type="predicted"/>
<dbReference type="AlphaFoldDB" id="A0A8S9H695"/>
<evidence type="ECO:0000313" key="3">
    <source>
        <dbReference type="Proteomes" id="UP000712281"/>
    </source>
</evidence>
<comment type="caution">
    <text evidence="2">The sequence shown here is derived from an EMBL/GenBank/DDBJ whole genome shotgun (WGS) entry which is preliminary data.</text>
</comment>
<sequence length="186" mass="20808">MHGFALYRRFGRVRSLRSDRAWLEPGRYVATKLGSSSVATYVSVTMGQLVFGLPGTRTKFYLEIMRRDIICRGKRFTLVFAEFQQLTLHDAIMVQRTRDAIVFGPVKHETVDEPVDVLVEPADDVNMDDPLDNGAKDRWTNLAPPPLLSPAASPSPPSVSVDQSWINRNPTSSTPYVVLSVLSFLL</sequence>
<evidence type="ECO:0000313" key="2">
    <source>
        <dbReference type="EMBL" id="KAF2552636.1"/>
    </source>
</evidence>
<feature type="region of interest" description="Disordered" evidence="1">
    <location>
        <begin position="126"/>
        <end position="155"/>
    </location>
</feature>
<name>A0A8S9H695_BRACR</name>